<reference evidence="4" key="1">
    <citation type="submission" date="2016-10" db="EMBL/GenBank/DDBJ databases">
        <authorList>
            <person name="Varghese N."/>
            <person name="Submissions S."/>
        </authorList>
    </citation>
    <scope>NUCLEOTIDE SEQUENCE [LARGE SCALE GENOMIC DNA]</scope>
    <source>
        <strain evidence="4">NRRL B-51270</strain>
    </source>
</reference>
<dbReference type="PANTHER" id="PTHR10983:SF16">
    <property type="entry name" value="LYSOCARDIOLIPIN ACYLTRANSFERASE 1"/>
    <property type="match status" value="1"/>
</dbReference>
<dbReference type="Pfam" id="PF01553">
    <property type="entry name" value="Acyltransferase"/>
    <property type="match status" value="1"/>
</dbReference>
<feature type="domain" description="Phospholipid/glycerol acyltransferase" evidence="2">
    <location>
        <begin position="126"/>
        <end position="268"/>
    </location>
</feature>
<evidence type="ECO:0000313" key="4">
    <source>
        <dbReference type="Proteomes" id="UP000243207"/>
    </source>
</evidence>
<name>A0A1H1L5D7_9GAMM</name>
<keyword evidence="1" id="KW-0812">Transmembrane</keyword>
<dbReference type="CDD" id="cd07990">
    <property type="entry name" value="LPLAT_LCLAT1-like"/>
    <property type="match status" value="1"/>
</dbReference>
<dbReference type="SMART" id="SM00563">
    <property type="entry name" value="PlsC"/>
    <property type="match status" value="1"/>
</dbReference>
<keyword evidence="3" id="KW-0808">Transferase</keyword>
<dbReference type="STRING" id="487184.SAMN05216421_0052"/>
<dbReference type="InterPro" id="IPR002123">
    <property type="entry name" value="Plipid/glycerol_acylTrfase"/>
</dbReference>
<feature type="transmembrane region" description="Helical" evidence="1">
    <location>
        <begin position="45"/>
        <end position="72"/>
    </location>
</feature>
<evidence type="ECO:0000313" key="3">
    <source>
        <dbReference type="EMBL" id="SDR69781.1"/>
    </source>
</evidence>
<keyword evidence="4" id="KW-1185">Reference proteome</keyword>
<dbReference type="GO" id="GO:0016746">
    <property type="term" value="F:acyltransferase activity"/>
    <property type="evidence" value="ECO:0007669"/>
    <property type="project" value="UniProtKB-KW"/>
</dbReference>
<proteinExistence type="predicted"/>
<accession>A0A1H1L5D7</accession>
<sequence length="337" mass="38554">MKPAGQQQSPFRVKLPNGPEDCPARLRFVYASPLRRIIGAPMPHWLIGILTSLMMLASTLVGIVPMLLLALLRLVMPHPGLRRGLARGVMWIAETWAESLKRVFAIMAPTIWDIRSDCALDHQHSYLVVCNHQSWVDIPALVQAFNRKTPYFKFFLKKELIWIPFLGLAFWALDYPFMKRYSKAHLARHPEDQGKDLDITRKACERFRSLPVTVVNFLEGTRFTEQKRVQQQSPFRYLLKPKSGGVAFVMAALGEQMQSLLDVTIYYPGGNPPGFWALLSGRVERVVVEIRGRTISSEMFAGDYANDPDFRATFQAWVNRLWEDKDQRLAELHAGDD</sequence>
<keyword evidence="1" id="KW-1133">Transmembrane helix</keyword>
<dbReference type="Proteomes" id="UP000243207">
    <property type="component" value="Chromosome I"/>
</dbReference>
<dbReference type="NCBIfam" id="NF010621">
    <property type="entry name" value="PRK14014.1"/>
    <property type="match status" value="1"/>
</dbReference>
<dbReference type="EMBL" id="LT629736">
    <property type="protein sequence ID" value="SDR69781.1"/>
    <property type="molecule type" value="Genomic_DNA"/>
</dbReference>
<evidence type="ECO:0000259" key="2">
    <source>
        <dbReference type="SMART" id="SM00563"/>
    </source>
</evidence>
<dbReference type="AlphaFoldDB" id="A0A1H1L5D7"/>
<protein>
    <submittedName>
        <fullName evidence="3">1-acyl-sn-glycerol-3-phosphate acyltransferases</fullName>
    </submittedName>
</protein>
<dbReference type="PANTHER" id="PTHR10983">
    <property type="entry name" value="1-ACYLGLYCEROL-3-PHOSPHATE ACYLTRANSFERASE-RELATED"/>
    <property type="match status" value="1"/>
</dbReference>
<keyword evidence="1" id="KW-0472">Membrane</keyword>
<dbReference type="SUPFAM" id="SSF69593">
    <property type="entry name" value="Glycerol-3-phosphate (1)-acyltransferase"/>
    <property type="match status" value="1"/>
</dbReference>
<evidence type="ECO:0000256" key="1">
    <source>
        <dbReference type="SAM" id="Phobius"/>
    </source>
</evidence>
<gene>
    <name evidence="3" type="ORF">SAMN05216421_0052</name>
</gene>
<keyword evidence="3" id="KW-0012">Acyltransferase</keyword>
<organism evidence="3 4">
    <name type="scientific">Halopseudomonas xinjiangensis</name>
    <dbReference type="NCBI Taxonomy" id="487184"/>
    <lineage>
        <taxon>Bacteria</taxon>
        <taxon>Pseudomonadati</taxon>
        <taxon>Pseudomonadota</taxon>
        <taxon>Gammaproteobacteria</taxon>
        <taxon>Pseudomonadales</taxon>
        <taxon>Pseudomonadaceae</taxon>
        <taxon>Halopseudomonas</taxon>
    </lineage>
</organism>